<accession>A0A1H3KGU3</accession>
<proteinExistence type="predicted"/>
<dbReference type="STRING" id="660517.SAMN04487946_11945"/>
<dbReference type="Proteomes" id="UP000199170">
    <property type="component" value="Unassembled WGS sequence"/>
</dbReference>
<evidence type="ECO:0000313" key="3">
    <source>
        <dbReference type="Proteomes" id="UP000199170"/>
    </source>
</evidence>
<feature type="compositionally biased region" description="Acidic residues" evidence="1">
    <location>
        <begin position="9"/>
        <end position="26"/>
    </location>
</feature>
<keyword evidence="3" id="KW-1185">Reference proteome</keyword>
<name>A0A1H3KGU3_9EURY</name>
<gene>
    <name evidence="2" type="ORF">SAMN04487946_11945</name>
</gene>
<protein>
    <submittedName>
        <fullName evidence="2">Uncharacterized protein</fullName>
    </submittedName>
</protein>
<feature type="region of interest" description="Disordered" evidence="1">
    <location>
        <begin position="1"/>
        <end position="26"/>
    </location>
</feature>
<dbReference type="AlphaFoldDB" id="A0A1H3KGU3"/>
<reference evidence="3" key="1">
    <citation type="submission" date="2016-10" db="EMBL/GenBank/DDBJ databases">
        <authorList>
            <person name="Varghese N."/>
            <person name="Submissions S."/>
        </authorList>
    </citation>
    <scope>NUCLEOTIDE SEQUENCE [LARGE SCALE GENOMIC DNA]</scope>
    <source>
        <strain evidence="3">CGMCC 1.10118</strain>
    </source>
</reference>
<evidence type="ECO:0000313" key="2">
    <source>
        <dbReference type="EMBL" id="SDY51249.1"/>
    </source>
</evidence>
<evidence type="ECO:0000256" key="1">
    <source>
        <dbReference type="SAM" id="MobiDB-lite"/>
    </source>
</evidence>
<sequence>MGMSTETPNFDEMETVDAPDQSGDDDAEWIELDAGESIVGELRKRQETQEYDNDVLEIGRGLGDVVVMFSNGQIDRRLDTLAEKHGSAEGLVLGFKKTEETRTFTPNGQDEEVEFNLWEVRQLTE</sequence>
<dbReference type="EMBL" id="FNPB01000019">
    <property type="protein sequence ID" value="SDY51249.1"/>
    <property type="molecule type" value="Genomic_DNA"/>
</dbReference>
<organism evidence="2 3">
    <name type="scientific">Halobellus clavatus</name>
    <dbReference type="NCBI Taxonomy" id="660517"/>
    <lineage>
        <taxon>Archaea</taxon>
        <taxon>Methanobacteriati</taxon>
        <taxon>Methanobacteriota</taxon>
        <taxon>Stenosarchaea group</taxon>
        <taxon>Halobacteria</taxon>
        <taxon>Halobacteriales</taxon>
        <taxon>Haloferacaceae</taxon>
        <taxon>Halobellus</taxon>
    </lineage>
</organism>